<sequence>MHRRGVGAGAIAKKKLAEAKYKERGTVLAEDQIVQVILDKTRHLRTSSWALGKH</sequence>
<proteinExistence type="predicted"/>
<dbReference type="Ensembl" id="ENSSLUT00000012928.1">
    <property type="protein sequence ID" value="ENSSLUP00000012500.1"/>
    <property type="gene ID" value="ENSSLUG00000005937.1"/>
</dbReference>
<gene>
    <name evidence="1" type="primary">snf8</name>
</gene>
<evidence type="ECO:0000313" key="2">
    <source>
        <dbReference type="Proteomes" id="UP000694568"/>
    </source>
</evidence>
<reference evidence="1" key="2">
    <citation type="submission" date="2025-09" db="UniProtKB">
        <authorList>
            <consortium name="Ensembl"/>
        </authorList>
    </citation>
    <scope>IDENTIFICATION</scope>
</reference>
<reference evidence="1" key="1">
    <citation type="submission" date="2025-08" db="UniProtKB">
        <authorList>
            <consortium name="Ensembl"/>
        </authorList>
    </citation>
    <scope>IDENTIFICATION</scope>
</reference>
<evidence type="ECO:0000313" key="1">
    <source>
        <dbReference type="Ensembl" id="ENSSLUP00000012500.1"/>
    </source>
</evidence>
<dbReference type="AlphaFoldDB" id="A0A8D0CSL5"/>
<dbReference type="Proteomes" id="UP000694568">
    <property type="component" value="Unplaced"/>
</dbReference>
<keyword evidence="2" id="KW-1185">Reference proteome</keyword>
<organism evidence="1 2">
    <name type="scientific">Sander lucioperca</name>
    <name type="common">Pike-perch</name>
    <name type="synonym">Perca lucioperca</name>
    <dbReference type="NCBI Taxonomy" id="283035"/>
    <lineage>
        <taxon>Eukaryota</taxon>
        <taxon>Metazoa</taxon>
        <taxon>Chordata</taxon>
        <taxon>Craniata</taxon>
        <taxon>Vertebrata</taxon>
        <taxon>Euteleostomi</taxon>
        <taxon>Actinopterygii</taxon>
        <taxon>Neopterygii</taxon>
        <taxon>Teleostei</taxon>
        <taxon>Neoteleostei</taxon>
        <taxon>Acanthomorphata</taxon>
        <taxon>Eupercaria</taxon>
        <taxon>Perciformes</taxon>
        <taxon>Percoidei</taxon>
        <taxon>Percidae</taxon>
        <taxon>Luciopercinae</taxon>
        <taxon>Sander</taxon>
    </lineage>
</organism>
<name>A0A8D0CSL5_SANLU</name>
<dbReference type="GeneTree" id="ENSGT00390000007843"/>
<accession>A0A8D0CSL5</accession>
<protein>
    <submittedName>
        <fullName evidence="1">SNF8 subunit of ESCRT-II</fullName>
    </submittedName>
</protein>